<evidence type="ECO:0000313" key="1">
    <source>
        <dbReference type="Proteomes" id="UP000036681"/>
    </source>
</evidence>
<sequence length="61" mass="7104">MRYYRHIGGEISLQEGKDANSTDALEASIGPKRMRTGYYEWINDDHHTLEIFEHGIILLQL</sequence>
<dbReference type="Proteomes" id="UP000036681">
    <property type="component" value="Unplaced"/>
</dbReference>
<evidence type="ECO:0000313" key="2">
    <source>
        <dbReference type="WBParaSite" id="ALUE_0000228301-mRNA-1"/>
    </source>
</evidence>
<dbReference type="WBParaSite" id="ALUE_0000228301-mRNA-1">
    <property type="protein sequence ID" value="ALUE_0000228301-mRNA-1"/>
    <property type="gene ID" value="ALUE_0000228301"/>
</dbReference>
<accession>A0A0M3HL88</accession>
<proteinExistence type="predicted"/>
<dbReference type="AlphaFoldDB" id="A0A0M3HL88"/>
<keyword evidence="1" id="KW-1185">Reference proteome</keyword>
<protein>
    <submittedName>
        <fullName evidence="2">METMALONYL_COA_MUTASE domain-containing protein</fullName>
    </submittedName>
</protein>
<organism evidence="1 2">
    <name type="scientific">Ascaris lumbricoides</name>
    <name type="common">Giant roundworm</name>
    <dbReference type="NCBI Taxonomy" id="6252"/>
    <lineage>
        <taxon>Eukaryota</taxon>
        <taxon>Metazoa</taxon>
        <taxon>Ecdysozoa</taxon>
        <taxon>Nematoda</taxon>
        <taxon>Chromadorea</taxon>
        <taxon>Rhabditida</taxon>
        <taxon>Spirurina</taxon>
        <taxon>Ascaridomorpha</taxon>
        <taxon>Ascaridoidea</taxon>
        <taxon>Ascarididae</taxon>
        <taxon>Ascaris</taxon>
    </lineage>
</organism>
<name>A0A0M3HL88_ASCLU</name>
<reference evidence="2" key="1">
    <citation type="submission" date="2017-02" db="UniProtKB">
        <authorList>
            <consortium name="WormBaseParasite"/>
        </authorList>
    </citation>
    <scope>IDENTIFICATION</scope>
</reference>